<keyword evidence="5" id="KW-0411">Iron-sulfur</keyword>
<accession>A0A9D5K004</accession>
<protein>
    <submittedName>
        <fullName evidence="7">2Fe-2S iron-sulfur cluster binding domain-containing protein</fullName>
    </submittedName>
</protein>
<dbReference type="PANTHER" id="PTHR44379">
    <property type="entry name" value="OXIDOREDUCTASE WITH IRON-SULFUR SUBUNIT"/>
    <property type="match status" value="1"/>
</dbReference>
<dbReference type="InterPro" id="IPR036010">
    <property type="entry name" value="2Fe-2S_ferredoxin-like_sf"/>
</dbReference>
<organism evidence="7 8">
    <name type="scientific">candidate division KSB3 bacterium</name>
    <dbReference type="NCBI Taxonomy" id="2044937"/>
    <lineage>
        <taxon>Bacteria</taxon>
        <taxon>candidate division KSB3</taxon>
    </lineage>
</organism>
<reference evidence="7" key="1">
    <citation type="submission" date="2019-11" db="EMBL/GenBank/DDBJ databases">
        <title>Microbial mats filling the niche in hypersaline microbial mats.</title>
        <authorList>
            <person name="Wong H.L."/>
            <person name="Macleod F.I."/>
            <person name="White R.A. III"/>
            <person name="Burns B.P."/>
        </authorList>
    </citation>
    <scope>NUCLEOTIDE SEQUENCE</scope>
    <source>
        <strain evidence="7">Rbin_158</strain>
    </source>
</reference>
<evidence type="ECO:0000313" key="7">
    <source>
        <dbReference type="EMBL" id="MBD3327379.1"/>
    </source>
</evidence>
<dbReference type="PANTHER" id="PTHR44379:SF5">
    <property type="entry name" value="OXIDOREDUCTASE WITH IRON-SULFUR SUBUNIT"/>
    <property type="match status" value="1"/>
</dbReference>
<evidence type="ECO:0000256" key="2">
    <source>
        <dbReference type="ARBA" id="ARBA00022723"/>
    </source>
</evidence>
<dbReference type="Gene3D" id="3.10.20.30">
    <property type="match status" value="1"/>
</dbReference>
<evidence type="ECO:0000256" key="4">
    <source>
        <dbReference type="ARBA" id="ARBA00023004"/>
    </source>
</evidence>
<keyword evidence="4" id="KW-0408">Iron</keyword>
<evidence type="ECO:0000256" key="1">
    <source>
        <dbReference type="ARBA" id="ARBA00022714"/>
    </source>
</evidence>
<dbReference type="Pfam" id="PF01799">
    <property type="entry name" value="Fer2_2"/>
    <property type="match status" value="1"/>
</dbReference>
<feature type="domain" description="2Fe-2S ferredoxin-type" evidence="6">
    <location>
        <begin position="1"/>
        <end position="76"/>
    </location>
</feature>
<keyword evidence="3" id="KW-0560">Oxidoreductase</keyword>
<evidence type="ECO:0000259" key="6">
    <source>
        <dbReference type="PROSITE" id="PS51085"/>
    </source>
</evidence>
<proteinExistence type="predicted"/>
<dbReference type="PROSITE" id="PS51085">
    <property type="entry name" value="2FE2S_FER_2"/>
    <property type="match status" value="1"/>
</dbReference>
<dbReference type="Proteomes" id="UP000649604">
    <property type="component" value="Unassembled WGS sequence"/>
</dbReference>
<evidence type="ECO:0000256" key="3">
    <source>
        <dbReference type="ARBA" id="ARBA00023002"/>
    </source>
</evidence>
<keyword evidence="1" id="KW-0001">2Fe-2S</keyword>
<dbReference type="InterPro" id="IPR012675">
    <property type="entry name" value="Beta-grasp_dom_sf"/>
</dbReference>
<dbReference type="GO" id="GO:0046872">
    <property type="term" value="F:metal ion binding"/>
    <property type="evidence" value="ECO:0007669"/>
    <property type="project" value="UniProtKB-KW"/>
</dbReference>
<dbReference type="InterPro" id="IPR002888">
    <property type="entry name" value="2Fe-2S-bd"/>
</dbReference>
<name>A0A9D5K004_9BACT</name>
<gene>
    <name evidence="7" type="ORF">GF339_22525</name>
</gene>
<dbReference type="CDD" id="cd00207">
    <property type="entry name" value="fer2"/>
    <property type="match status" value="1"/>
</dbReference>
<dbReference type="GO" id="GO:0051537">
    <property type="term" value="F:2 iron, 2 sulfur cluster binding"/>
    <property type="evidence" value="ECO:0007669"/>
    <property type="project" value="UniProtKB-KW"/>
</dbReference>
<dbReference type="GO" id="GO:0016491">
    <property type="term" value="F:oxidoreductase activity"/>
    <property type="evidence" value="ECO:0007669"/>
    <property type="project" value="UniProtKB-KW"/>
</dbReference>
<dbReference type="Pfam" id="PF00111">
    <property type="entry name" value="Fer2"/>
    <property type="match status" value="1"/>
</dbReference>
<dbReference type="InterPro" id="IPR036884">
    <property type="entry name" value="2Fe-2S-bd_dom_sf"/>
</dbReference>
<dbReference type="SUPFAM" id="SSF54292">
    <property type="entry name" value="2Fe-2S ferredoxin-like"/>
    <property type="match status" value="1"/>
</dbReference>
<dbReference type="Gene3D" id="1.10.150.120">
    <property type="entry name" value="[2Fe-2S]-binding domain"/>
    <property type="match status" value="1"/>
</dbReference>
<dbReference type="AlphaFoldDB" id="A0A9D5K004"/>
<sequence>MDITVRINGIHRQFTIAAHETLLDVLRREGYKGVKHGCGAGDCGACTVIVNGKAVNSCLMMAVQADGADITTIEGLAQEGHLHPLQQAFLDHGAVQCGFCIPGMILAAKAFLDEHPHPTEEQVREAVLGNLCRCTGYKKQIEAILSVVEQNGRTR</sequence>
<evidence type="ECO:0000313" key="8">
    <source>
        <dbReference type="Proteomes" id="UP000649604"/>
    </source>
</evidence>
<evidence type="ECO:0000256" key="5">
    <source>
        <dbReference type="ARBA" id="ARBA00023014"/>
    </source>
</evidence>
<dbReference type="SUPFAM" id="SSF47741">
    <property type="entry name" value="CO dehydrogenase ISP C-domain like"/>
    <property type="match status" value="1"/>
</dbReference>
<dbReference type="InterPro" id="IPR006058">
    <property type="entry name" value="2Fe2S_fd_BS"/>
</dbReference>
<dbReference type="InterPro" id="IPR051452">
    <property type="entry name" value="Diverse_Oxidoreductases"/>
</dbReference>
<dbReference type="InterPro" id="IPR001041">
    <property type="entry name" value="2Fe-2S_ferredoxin-type"/>
</dbReference>
<dbReference type="EMBL" id="WJJP01000727">
    <property type="protein sequence ID" value="MBD3327379.1"/>
    <property type="molecule type" value="Genomic_DNA"/>
</dbReference>
<dbReference type="FunFam" id="1.10.150.120:FF:000003">
    <property type="entry name" value="Carbon monoxide dehydrogenase, small subunit"/>
    <property type="match status" value="1"/>
</dbReference>
<keyword evidence="2" id="KW-0479">Metal-binding</keyword>
<comment type="caution">
    <text evidence="7">The sequence shown here is derived from an EMBL/GenBank/DDBJ whole genome shotgun (WGS) entry which is preliminary data.</text>
</comment>
<dbReference type="PROSITE" id="PS00197">
    <property type="entry name" value="2FE2S_FER_1"/>
    <property type="match status" value="1"/>
</dbReference>